<dbReference type="InterPro" id="IPR036265">
    <property type="entry name" value="HIT-like_sf"/>
</dbReference>
<dbReference type="Pfam" id="PF01230">
    <property type="entry name" value="HIT"/>
    <property type="match status" value="1"/>
</dbReference>
<proteinExistence type="predicted"/>
<feature type="short sequence motif" description="Histidine triad motif" evidence="2 3">
    <location>
        <begin position="105"/>
        <end position="109"/>
    </location>
</feature>
<dbReference type="RefSeq" id="WP_075135719.1">
    <property type="nucleotide sequence ID" value="NZ_MSIF01000015.1"/>
</dbReference>
<keyword evidence="6" id="KW-1185">Reference proteome</keyword>
<comment type="caution">
    <text evidence="5">The sequence shown here is derived from an EMBL/GenBank/DDBJ whole genome shotgun (WGS) entry which is preliminary data.</text>
</comment>
<protein>
    <submittedName>
        <fullName evidence="5">HIT family protein</fullName>
    </submittedName>
</protein>
<gene>
    <name evidence="5" type="ORF">BLA60_26470</name>
</gene>
<dbReference type="GO" id="GO:0009117">
    <property type="term" value="P:nucleotide metabolic process"/>
    <property type="evidence" value="ECO:0007669"/>
    <property type="project" value="TreeGrafter"/>
</dbReference>
<evidence type="ECO:0000256" key="2">
    <source>
        <dbReference type="PIRSR" id="PIRSR601310-3"/>
    </source>
</evidence>
<dbReference type="Proteomes" id="UP000185696">
    <property type="component" value="Unassembled WGS sequence"/>
</dbReference>
<dbReference type="SUPFAM" id="SSF54197">
    <property type="entry name" value="HIT-like"/>
    <property type="match status" value="1"/>
</dbReference>
<dbReference type="PROSITE" id="PS51084">
    <property type="entry name" value="HIT_2"/>
    <property type="match status" value="1"/>
</dbReference>
<dbReference type="InterPro" id="IPR011146">
    <property type="entry name" value="HIT-like"/>
</dbReference>
<dbReference type="PANTHER" id="PTHR46648">
    <property type="entry name" value="HIT FAMILY PROTEIN 1"/>
    <property type="match status" value="1"/>
</dbReference>
<dbReference type="Gene3D" id="3.30.428.10">
    <property type="entry name" value="HIT-like"/>
    <property type="match status" value="1"/>
</dbReference>
<organism evidence="5 6">
    <name type="scientific">Actinophytocola xinjiangensis</name>
    <dbReference type="NCBI Taxonomy" id="485602"/>
    <lineage>
        <taxon>Bacteria</taxon>
        <taxon>Bacillati</taxon>
        <taxon>Actinomycetota</taxon>
        <taxon>Actinomycetes</taxon>
        <taxon>Pseudonocardiales</taxon>
        <taxon>Pseudonocardiaceae</taxon>
    </lineage>
</organism>
<reference evidence="5 6" key="1">
    <citation type="submission" date="2016-12" db="EMBL/GenBank/DDBJ databases">
        <title>The draft genome sequence of Actinophytocola xinjiangensis.</title>
        <authorList>
            <person name="Wang W."/>
            <person name="Yuan L."/>
        </authorList>
    </citation>
    <scope>NUCLEOTIDE SEQUENCE [LARGE SCALE GENOMIC DNA]</scope>
    <source>
        <strain evidence="5 6">CGMCC 4.4663</strain>
    </source>
</reference>
<dbReference type="GO" id="GO:0003824">
    <property type="term" value="F:catalytic activity"/>
    <property type="evidence" value="ECO:0007669"/>
    <property type="project" value="InterPro"/>
</dbReference>
<dbReference type="PANTHER" id="PTHR46648:SF1">
    <property type="entry name" value="ADENOSINE 5'-MONOPHOSPHORAMIDASE HNT1"/>
    <property type="match status" value="1"/>
</dbReference>
<name>A0A7Z0WL04_9PSEU</name>
<dbReference type="AlphaFoldDB" id="A0A7Z0WL04"/>
<sequence>MTSIEVPELEPCPFCDYLAGTRPFTILTRDELSATLVTREQRGSGHLLVVPVAHRSTLIELGSKEASAVMSSVIAAAQAITDAYEPEGVAVWQNNGVPAQQTIPHVHFHIAGTLPEGGTEWNWVEEASLADTDRIADKLRPFLR</sequence>
<dbReference type="EMBL" id="MSIF01000015">
    <property type="protein sequence ID" value="OLF07479.1"/>
    <property type="molecule type" value="Genomic_DNA"/>
</dbReference>
<evidence type="ECO:0000256" key="3">
    <source>
        <dbReference type="PROSITE-ProRule" id="PRU00464"/>
    </source>
</evidence>
<evidence type="ECO:0000256" key="1">
    <source>
        <dbReference type="PIRSR" id="PIRSR601310-1"/>
    </source>
</evidence>
<evidence type="ECO:0000259" key="4">
    <source>
        <dbReference type="PROSITE" id="PS51084"/>
    </source>
</evidence>
<dbReference type="InterPro" id="IPR001310">
    <property type="entry name" value="Histidine_triad_HIT"/>
</dbReference>
<evidence type="ECO:0000313" key="6">
    <source>
        <dbReference type="Proteomes" id="UP000185696"/>
    </source>
</evidence>
<feature type="domain" description="HIT" evidence="4">
    <location>
        <begin position="13"/>
        <end position="121"/>
    </location>
</feature>
<feature type="active site" description="Tele-AMP-histidine intermediate" evidence="1">
    <location>
        <position position="107"/>
    </location>
</feature>
<dbReference type="OrthoDB" id="9784774at2"/>
<evidence type="ECO:0000313" key="5">
    <source>
        <dbReference type="EMBL" id="OLF07479.1"/>
    </source>
</evidence>
<accession>A0A7Z0WL04</accession>